<evidence type="ECO:0000313" key="2">
    <source>
        <dbReference type="EMBL" id="KXU82313.1"/>
    </source>
</evidence>
<dbReference type="AlphaFoldDB" id="A0A149PBC2"/>
<dbReference type="RefSeq" id="WP_062137142.1">
    <property type="nucleotide sequence ID" value="NZ_LRBG01000039.1"/>
</dbReference>
<protein>
    <submittedName>
        <fullName evidence="2">Immunity protein</fullName>
    </submittedName>
</protein>
<dbReference type="EMBL" id="LRBG01000039">
    <property type="protein sequence ID" value="KXU82313.1"/>
    <property type="molecule type" value="Genomic_DNA"/>
</dbReference>
<evidence type="ECO:0000256" key="1">
    <source>
        <dbReference type="SAM" id="Phobius"/>
    </source>
</evidence>
<organism evidence="2 3">
    <name type="scientific">Paraburkholderia monticola</name>
    <dbReference type="NCBI Taxonomy" id="1399968"/>
    <lineage>
        <taxon>Bacteria</taxon>
        <taxon>Pseudomonadati</taxon>
        <taxon>Pseudomonadota</taxon>
        <taxon>Betaproteobacteria</taxon>
        <taxon>Burkholderiales</taxon>
        <taxon>Burkholderiaceae</taxon>
        <taxon>Paraburkholderia</taxon>
    </lineage>
</organism>
<feature type="transmembrane region" description="Helical" evidence="1">
    <location>
        <begin position="37"/>
        <end position="59"/>
    </location>
</feature>
<keyword evidence="1" id="KW-1133">Transmembrane helix</keyword>
<name>A0A149PBC2_9BURK</name>
<evidence type="ECO:0000313" key="3">
    <source>
        <dbReference type="Proteomes" id="UP000075613"/>
    </source>
</evidence>
<dbReference type="Pfam" id="PF14373">
    <property type="entry name" value="Imm_superinfect"/>
    <property type="match status" value="1"/>
</dbReference>
<proteinExistence type="predicted"/>
<keyword evidence="1" id="KW-0472">Membrane</keyword>
<dbReference type="InterPro" id="IPR016410">
    <property type="entry name" value="Phage_imm"/>
</dbReference>
<dbReference type="Proteomes" id="UP000075613">
    <property type="component" value="Unassembled WGS sequence"/>
</dbReference>
<accession>A0A149PBC2</accession>
<dbReference type="OrthoDB" id="9099722at2"/>
<comment type="caution">
    <text evidence="2">The sequence shown here is derived from an EMBL/GenBank/DDBJ whole genome shotgun (WGS) entry which is preliminary data.</text>
</comment>
<keyword evidence="3" id="KW-1185">Reference proteome</keyword>
<feature type="transmembrane region" description="Helical" evidence="1">
    <location>
        <begin position="6"/>
        <end position="25"/>
    </location>
</feature>
<reference evidence="2 3" key="1">
    <citation type="journal article" date="2015" name="Int. J. Syst. Evol. Microbiol.">
        <title>Burkholderia monticola sp. nov., isolated from mountain soil.</title>
        <authorList>
            <person name="Baek I."/>
            <person name="Seo B."/>
            <person name="Lee I."/>
            <person name="Yi H."/>
            <person name="Chun J."/>
        </authorList>
    </citation>
    <scope>NUCLEOTIDE SEQUENCE [LARGE SCALE GENOMIC DNA]</scope>
    <source>
        <strain evidence="2 3">JC2948</strain>
    </source>
</reference>
<gene>
    <name evidence="2" type="ORF">CI15_32690</name>
</gene>
<keyword evidence="1" id="KW-0812">Transmembrane</keyword>
<sequence length="103" mass="11494">MGGNVAVQVIAAAFALALYFLPAIIADRRKRRDVLTLALFNACLGWTVLGWLLALYWALQPNPPESLASDVVETRKALSLRAFSSALMVRVRRREAARDRPER</sequence>
<dbReference type="STRING" id="1399968.CI15_32690"/>